<dbReference type="PANTHER" id="PTHR34406:SF1">
    <property type="entry name" value="PROTEIN YCEI"/>
    <property type="match status" value="1"/>
</dbReference>
<dbReference type="SUPFAM" id="SSF101874">
    <property type="entry name" value="YceI-like"/>
    <property type="match status" value="1"/>
</dbReference>
<dbReference type="Proteomes" id="UP000294796">
    <property type="component" value="Unassembled WGS sequence"/>
</dbReference>
<dbReference type="Pfam" id="PF04264">
    <property type="entry name" value="YceI"/>
    <property type="match status" value="1"/>
</dbReference>
<accession>A0A4R5TTG9</accession>
<reference evidence="3 4" key="1">
    <citation type="submission" date="2019-03" db="EMBL/GenBank/DDBJ databases">
        <title>Luteimonas zhaokaii sp.nov., isolated from the rectal contents of Plateau pika in Yushu, Qinghai Province, China.</title>
        <authorList>
            <person name="Zhang G."/>
        </authorList>
    </citation>
    <scope>NUCLEOTIDE SEQUENCE [LARGE SCALE GENOMIC DNA]</scope>
    <source>
        <strain evidence="3 4">B9</strain>
    </source>
</reference>
<dbReference type="InterPro" id="IPR007372">
    <property type="entry name" value="Lipid/polyisoprenoid-bd_YceI"/>
</dbReference>
<keyword evidence="4" id="KW-1185">Reference proteome</keyword>
<name>A0A4R5TTG9_9GAMM</name>
<dbReference type="AlphaFoldDB" id="A0A4R5TTG9"/>
<protein>
    <submittedName>
        <fullName evidence="3">Polyisoprenoid-binding protein</fullName>
    </submittedName>
</protein>
<dbReference type="EMBL" id="SMTF01000006">
    <property type="protein sequence ID" value="TDK23848.1"/>
    <property type="molecule type" value="Genomic_DNA"/>
</dbReference>
<dbReference type="PANTHER" id="PTHR34406">
    <property type="entry name" value="PROTEIN YCEI"/>
    <property type="match status" value="1"/>
</dbReference>
<dbReference type="SMART" id="SM00867">
    <property type="entry name" value="YceI"/>
    <property type="match status" value="1"/>
</dbReference>
<feature type="domain" description="Lipid/polyisoprenoid-binding YceI-like" evidence="2">
    <location>
        <begin position="29"/>
        <end position="188"/>
    </location>
</feature>
<evidence type="ECO:0000313" key="4">
    <source>
        <dbReference type="Proteomes" id="UP000294796"/>
    </source>
</evidence>
<feature type="signal peptide" evidence="1">
    <location>
        <begin position="1"/>
        <end position="30"/>
    </location>
</feature>
<dbReference type="OrthoDB" id="5966233at2"/>
<dbReference type="InterPro" id="IPR036761">
    <property type="entry name" value="TTHA0802/YceI-like_sf"/>
</dbReference>
<evidence type="ECO:0000259" key="2">
    <source>
        <dbReference type="SMART" id="SM00867"/>
    </source>
</evidence>
<evidence type="ECO:0000313" key="3">
    <source>
        <dbReference type="EMBL" id="TDK23848.1"/>
    </source>
</evidence>
<organism evidence="3 4">
    <name type="scientific">Luteimonas aestuarii</name>
    <dbReference type="NCBI Taxonomy" id="453837"/>
    <lineage>
        <taxon>Bacteria</taxon>
        <taxon>Pseudomonadati</taxon>
        <taxon>Pseudomonadota</taxon>
        <taxon>Gammaproteobacteria</taxon>
        <taxon>Lysobacterales</taxon>
        <taxon>Lysobacteraceae</taxon>
        <taxon>Luteimonas</taxon>
    </lineage>
</organism>
<evidence type="ECO:0000256" key="1">
    <source>
        <dbReference type="SAM" id="SignalP"/>
    </source>
</evidence>
<keyword evidence="1" id="KW-0732">Signal</keyword>
<sequence>MRILQGRRSRATAWLVGAAAMLFATQVASATVDAQKSWAGFSLKTRWGQTLEGHFPVMEGEIVLAGDRKRVQLRLSTDEVVVIGSPRYSRLTRGEGFFDADHHPQVVFVSDAYPASLVREGGRLAGELTIRGTTRREVFIVEPSTCDRPGIDCDVVAAGVVYRGDYAMDRWAFALSDRVQLVLRLRTRSGGA</sequence>
<comment type="caution">
    <text evidence="3">The sequence shown here is derived from an EMBL/GenBank/DDBJ whole genome shotgun (WGS) entry which is preliminary data.</text>
</comment>
<gene>
    <name evidence="3" type="ORF">E2F46_09985</name>
</gene>
<dbReference type="Gene3D" id="2.40.128.110">
    <property type="entry name" value="Lipid/polyisoprenoid-binding, YceI-like"/>
    <property type="match status" value="1"/>
</dbReference>
<feature type="chain" id="PRO_5020604914" evidence="1">
    <location>
        <begin position="31"/>
        <end position="192"/>
    </location>
</feature>
<proteinExistence type="predicted"/>